<dbReference type="Proteomes" id="UP000321598">
    <property type="component" value="Unassembled WGS sequence"/>
</dbReference>
<reference evidence="2 5" key="2">
    <citation type="submission" date="2019-07" db="EMBL/GenBank/DDBJ databases">
        <title>Whole genome shotgun sequence of Staphylococcus arlettae NBRC 109765.</title>
        <authorList>
            <person name="Hosoyama A."/>
            <person name="Uohara A."/>
            <person name="Ohji S."/>
            <person name="Ichikawa N."/>
        </authorList>
    </citation>
    <scope>NUCLEOTIDE SEQUENCE [LARGE SCALE GENOMIC DNA]</scope>
    <source>
        <strain evidence="2 5">NBRC 109765</strain>
    </source>
</reference>
<evidence type="ECO:0000313" key="4">
    <source>
        <dbReference type="Proteomes" id="UP000254956"/>
    </source>
</evidence>
<evidence type="ECO:0000313" key="3">
    <source>
        <dbReference type="EMBL" id="SUJ11045.1"/>
    </source>
</evidence>
<dbReference type="Pfam" id="PF14729">
    <property type="entry name" value="DUF4467"/>
    <property type="match status" value="1"/>
</dbReference>
<dbReference type="Proteomes" id="UP000254956">
    <property type="component" value="Unassembled WGS sequence"/>
</dbReference>
<name>A0A380C3G5_9STAP</name>
<evidence type="ECO:0000259" key="1">
    <source>
        <dbReference type="Pfam" id="PF14729"/>
    </source>
</evidence>
<keyword evidence="3" id="KW-0449">Lipoprotein</keyword>
<organism evidence="3 4">
    <name type="scientific">Staphylococcus arlettae</name>
    <dbReference type="NCBI Taxonomy" id="29378"/>
    <lineage>
        <taxon>Bacteria</taxon>
        <taxon>Bacillati</taxon>
        <taxon>Bacillota</taxon>
        <taxon>Bacilli</taxon>
        <taxon>Bacillales</taxon>
        <taxon>Staphylococcaceae</taxon>
        <taxon>Staphylococcus</taxon>
    </lineage>
</organism>
<protein>
    <submittedName>
        <fullName evidence="3">Lipoprotein</fullName>
    </submittedName>
</protein>
<dbReference type="InterPro" id="IPR028075">
    <property type="entry name" value="DUF4467"/>
</dbReference>
<evidence type="ECO:0000313" key="5">
    <source>
        <dbReference type="Proteomes" id="UP000321598"/>
    </source>
</evidence>
<dbReference type="PROSITE" id="PS51257">
    <property type="entry name" value="PROKAR_LIPOPROTEIN"/>
    <property type="match status" value="1"/>
</dbReference>
<proteinExistence type="predicted"/>
<dbReference type="Gene3D" id="3.10.450.560">
    <property type="match status" value="1"/>
</dbReference>
<dbReference type="OrthoDB" id="2411675at2"/>
<dbReference type="EMBL" id="UGZE01000001">
    <property type="protein sequence ID" value="SUJ11045.1"/>
    <property type="molecule type" value="Genomic_DNA"/>
</dbReference>
<dbReference type="STRING" id="1212545.SARL_06654"/>
<reference evidence="3 4" key="1">
    <citation type="submission" date="2018-06" db="EMBL/GenBank/DDBJ databases">
        <authorList>
            <consortium name="Pathogen Informatics"/>
            <person name="Doyle S."/>
        </authorList>
    </citation>
    <scope>NUCLEOTIDE SEQUENCE [LARGE SCALE GENOMIC DNA]</scope>
    <source>
        <strain evidence="3 4">NCTC12413</strain>
    </source>
</reference>
<dbReference type="AlphaFoldDB" id="A0A380C3G5"/>
<feature type="domain" description="DUF4467" evidence="1">
    <location>
        <begin position="24"/>
        <end position="118"/>
    </location>
</feature>
<dbReference type="RefSeq" id="WP_002510059.1">
    <property type="nucleotide sequence ID" value="NZ_AP019698.1"/>
</dbReference>
<keyword evidence="5" id="KW-1185">Reference proteome</keyword>
<dbReference type="EMBL" id="BKAV01000013">
    <property type="protein sequence ID" value="GEQ00370.1"/>
    <property type="molecule type" value="Genomic_DNA"/>
</dbReference>
<evidence type="ECO:0000313" key="2">
    <source>
        <dbReference type="EMBL" id="GEQ00370.1"/>
    </source>
</evidence>
<sequence length="122" mass="14070">MKKRMIVSIIIVGVLLAGCSSGKYADKIDKAVSAQKEYQADLAEQRHGDVDKKFDQKEANIYVYDKGKYITIAYKPLKKDAEVHYYTYRVNNDKAQYLADFNSKGYAETHEPDYKEENMNLN</sequence>
<accession>A0A380C3G5</accession>
<gene>
    <name evidence="3" type="ORF">NCTC12413_00547</name>
    <name evidence="2" type="ORF">SAR03_14070</name>
</gene>